<feature type="domain" description="SpoVT-AbrB" evidence="1">
    <location>
        <begin position="4"/>
        <end position="49"/>
    </location>
</feature>
<protein>
    <submittedName>
        <fullName evidence="2">AbrB family transcriptional regulator</fullName>
    </submittedName>
</protein>
<reference evidence="2 3" key="1">
    <citation type="journal article" date="2016" name="Nat. Commun.">
        <title>Thousands of microbial genomes shed light on interconnected biogeochemical processes in an aquifer system.</title>
        <authorList>
            <person name="Anantharaman K."/>
            <person name="Brown C.T."/>
            <person name="Hug L.A."/>
            <person name="Sharon I."/>
            <person name="Castelle C.J."/>
            <person name="Probst A.J."/>
            <person name="Thomas B.C."/>
            <person name="Singh A."/>
            <person name="Wilkins M.J."/>
            <person name="Karaoz U."/>
            <person name="Brodie E.L."/>
            <person name="Williams K.H."/>
            <person name="Hubbard S.S."/>
            <person name="Banfield J.F."/>
        </authorList>
    </citation>
    <scope>NUCLEOTIDE SEQUENCE [LARGE SCALE GENOMIC DNA]</scope>
</reference>
<dbReference type="SMART" id="SM00966">
    <property type="entry name" value="SpoVT_AbrB"/>
    <property type="match status" value="1"/>
</dbReference>
<evidence type="ECO:0000313" key="2">
    <source>
        <dbReference type="EMBL" id="OGG94796.1"/>
    </source>
</evidence>
<gene>
    <name evidence="2" type="ORF">A2527_01035</name>
</gene>
<comment type="caution">
    <text evidence="2">The sequence shown here is derived from an EMBL/GenBank/DDBJ whole genome shotgun (WGS) entry which is preliminary data.</text>
</comment>
<name>A0A1F6G9K7_9PROT</name>
<proteinExistence type="predicted"/>
<accession>A0A1F6G9K7</accession>
<dbReference type="Pfam" id="PF04014">
    <property type="entry name" value="MazE_antitoxin"/>
    <property type="match status" value="1"/>
</dbReference>
<evidence type="ECO:0000259" key="1">
    <source>
        <dbReference type="SMART" id="SM00966"/>
    </source>
</evidence>
<dbReference type="SUPFAM" id="SSF89447">
    <property type="entry name" value="AbrB/MazE/MraZ-like"/>
    <property type="match status" value="1"/>
</dbReference>
<dbReference type="Proteomes" id="UP000178449">
    <property type="component" value="Unassembled WGS sequence"/>
</dbReference>
<dbReference type="InterPro" id="IPR037914">
    <property type="entry name" value="SpoVT-AbrB_sf"/>
</dbReference>
<dbReference type="InterPro" id="IPR007159">
    <property type="entry name" value="SpoVT-AbrB_dom"/>
</dbReference>
<dbReference type="NCBIfam" id="TIGR01439">
    <property type="entry name" value="lp_hng_hel_AbrB"/>
    <property type="match status" value="1"/>
</dbReference>
<sequence>MESVTLSPKFQVVIPKAVREAMHLEAGQKMQVIPYGNRVELIPEQPIQKMRGFLKGMDTRFDREGDRL</sequence>
<dbReference type="Gene3D" id="2.10.260.10">
    <property type="match status" value="1"/>
</dbReference>
<dbReference type="AlphaFoldDB" id="A0A1F6G9K7"/>
<organism evidence="2 3">
    <name type="scientific">Candidatus Lambdaproteobacteria bacterium RIFOXYD2_FULL_50_16</name>
    <dbReference type="NCBI Taxonomy" id="1817772"/>
    <lineage>
        <taxon>Bacteria</taxon>
        <taxon>Pseudomonadati</taxon>
        <taxon>Pseudomonadota</taxon>
        <taxon>Candidatus Lambdaproteobacteria</taxon>
    </lineage>
</organism>
<dbReference type="GO" id="GO:0003677">
    <property type="term" value="F:DNA binding"/>
    <property type="evidence" value="ECO:0007669"/>
    <property type="project" value="InterPro"/>
</dbReference>
<dbReference type="STRING" id="1817772.A2527_01035"/>
<evidence type="ECO:0000313" key="3">
    <source>
        <dbReference type="Proteomes" id="UP000178449"/>
    </source>
</evidence>
<dbReference type="EMBL" id="MFNE01000034">
    <property type="protein sequence ID" value="OGG94796.1"/>
    <property type="molecule type" value="Genomic_DNA"/>
</dbReference>